<dbReference type="Pfam" id="PF02954">
    <property type="entry name" value="HTH_8"/>
    <property type="match status" value="1"/>
</dbReference>
<dbReference type="SUPFAM" id="SSF52172">
    <property type="entry name" value="CheY-like"/>
    <property type="match status" value="1"/>
</dbReference>
<dbReference type="GO" id="GO:0000160">
    <property type="term" value="P:phosphorelay signal transduction system"/>
    <property type="evidence" value="ECO:0007669"/>
    <property type="project" value="InterPro"/>
</dbReference>
<dbReference type="Pfam" id="PF00158">
    <property type="entry name" value="Sigma54_activat"/>
    <property type="match status" value="1"/>
</dbReference>
<reference evidence="11 12" key="1">
    <citation type="submission" date="2015-02" db="EMBL/GenBank/DDBJ databases">
        <title>Single-cell genomics of uncultivated deep-branching MTB reveals a conserved set of magnetosome genes.</title>
        <authorList>
            <person name="Kolinko S."/>
            <person name="Richter M."/>
            <person name="Glockner F.O."/>
            <person name="Brachmann A."/>
            <person name="Schuler D."/>
        </authorList>
    </citation>
    <scope>NUCLEOTIDE SEQUENCE [LARGE SCALE GENOMIC DNA]</scope>
    <source>
        <strain evidence="11">TM-1</strain>
    </source>
</reference>
<feature type="domain" description="Response regulatory" evidence="10">
    <location>
        <begin position="19"/>
        <end position="133"/>
    </location>
</feature>
<dbReference type="InterPro" id="IPR058031">
    <property type="entry name" value="AAA_lid_NorR"/>
</dbReference>
<dbReference type="PROSITE" id="PS51257">
    <property type="entry name" value="PROKAR_LIPOPROTEIN"/>
    <property type="match status" value="1"/>
</dbReference>
<name>A0A0F3GN48_9BACT</name>
<evidence type="ECO:0000256" key="7">
    <source>
        <dbReference type="ARBA" id="ARBA00047359"/>
    </source>
</evidence>
<dbReference type="InterPro" id="IPR003593">
    <property type="entry name" value="AAA+_ATPase"/>
</dbReference>
<dbReference type="InterPro" id="IPR027417">
    <property type="entry name" value="P-loop_NTPase"/>
</dbReference>
<dbReference type="FunFam" id="3.40.50.20:FF:000001">
    <property type="entry name" value="Carbamoyl-phosphate synthase large chain"/>
    <property type="match status" value="1"/>
</dbReference>
<keyword evidence="12" id="KW-1185">Reference proteome</keyword>
<dbReference type="PANTHER" id="PTHR32071:SF113">
    <property type="entry name" value="ALGINATE BIOSYNTHESIS TRANSCRIPTIONAL REGULATORY PROTEIN ALGB"/>
    <property type="match status" value="1"/>
</dbReference>
<accession>A0A0F3GN48</accession>
<dbReference type="GO" id="GO:0046872">
    <property type="term" value="F:metal ion binding"/>
    <property type="evidence" value="ECO:0007669"/>
    <property type="project" value="UniProtKB-KW"/>
</dbReference>
<evidence type="ECO:0000256" key="6">
    <source>
        <dbReference type="ARBA" id="ARBA00023163"/>
    </source>
</evidence>
<dbReference type="AlphaFoldDB" id="A0A0F3GN48"/>
<evidence type="ECO:0000256" key="3">
    <source>
        <dbReference type="ARBA" id="ARBA00022741"/>
    </source>
</evidence>
<dbReference type="GO" id="GO:0006355">
    <property type="term" value="P:regulation of DNA-templated transcription"/>
    <property type="evidence" value="ECO:0007669"/>
    <property type="project" value="InterPro"/>
</dbReference>
<keyword evidence="8" id="KW-0597">Phosphoprotein</keyword>
<dbReference type="GO" id="GO:0005524">
    <property type="term" value="F:ATP binding"/>
    <property type="evidence" value="ECO:0007669"/>
    <property type="project" value="UniProtKB-KW"/>
</dbReference>
<evidence type="ECO:0000259" key="10">
    <source>
        <dbReference type="PROSITE" id="PS50110"/>
    </source>
</evidence>
<evidence type="ECO:0000256" key="5">
    <source>
        <dbReference type="ARBA" id="ARBA00023015"/>
    </source>
</evidence>
<sequence>MPKRADIEKILLIGSGPIIIGQACEFDYSGTQACHALRQEGYDVVTTQLGVHALSLIYEQDFHVIFTDLNLPDASGLDIITEARKRIPSPQVILITAFASIETAVDAIKRGAYDYLTKPLSPDKVRVTTRRVIEKLTLTEQLDLLRQEVSQCFGFENMVGKSQCMYELRKTILYAAKSTGSVVITGESGTGKELVARAIHYNSNRKDNPFVPVNCAAISKDLIESELFGYAKGAFTGALRDKVGFIELSGGGSLFLDEIGETAPDFQVKLLRVIQNGEFNRVGEASFKKVDTRFIAATNKDLKKAITEGSFREDLFYRLHVISIHLSPLRERREDIPLLALYFLNKYLQKYPDNKVIDLATEAVEALTNYDYPGNVRELENAIEHALIFGHGDHITLDALPVAISGASRRGREGSNAVKSIPNTTLIKPMKIAKYEFERDLITSALIRCEGNISKAARLLDIHRQNLQLKIKEFDIDVDSLK</sequence>
<dbReference type="Pfam" id="PF00072">
    <property type="entry name" value="Response_reg"/>
    <property type="match status" value="1"/>
</dbReference>
<evidence type="ECO:0000256" key="1">
    <source>
        <dbReference type="ARBA" id="ARBA00022598"/>
    </source>
</evidence>
<dbReference type="CDD" id="cd00009">
    <property type="entry name" value="AAA"/>
    <property type="match status" value="1"/>
</dbReference>
<feature type="modified residue" description="4-aspartylphosphate" evidence="8">
    <location>
        <position position="68"/>
    </location>
</feature>
<proteinExistence type="predicted"/>
<dbReference type="PROSITE" id="PS00675">
    <property type="entry name" value="SIGMA54_INTERACT_1"/>
    <property type="match status" value="1"/>
</dbReference>
<dbReference type="PATRIC" id="fig|29290.4.peg.6037"/>
<evidence type="ECO:0000256" key="2">
    <source>
        <dbReference type="ARBA" id="ARBA00022723"/>
    </source>
</evidence>
<dbReference type="GO" id="GO:0004087">
    <property type="term" value="F:carbamoyl-phosphate synthase (ammonia) activity"/>
    <property type="evidence" value="ECO:0007669"/>
    <property type="project" value="UniProtKB-EC"/>
</dbReference>
<dbReference type="SMART" id="SM00382">
    <property type="entry name" value="AAA"/>
    <property type="match status" value="1"/>
</dbReference>
<protein>
    <submittedName>
        <fullName evidence="11">Two component sigma54 specific Fis family transcriptional regulator</fullName>
    </submittedName>
</protein>
<comment type="catalytic activity">
    <reaction evidence="7">
        <text>hydrogencarbonate + NH4(+) + 2 ATP = carbamoyl phosphate + 2 ADP + phosphate + 2 H(+)</text>
        <dbReference type="Rhea" id="RHEA:18029"/>
        <dbReference type="ChEBI" id="CHEBI:15378"/>
        <dbReference type="ChEBI" id="CHEBI:17544"/>
        <dbReference type="ChEBI" id="CHEBI:28938"/>
        <dbReference type="ChEBI" id="CHEBI:30616"/>
        <dbReference type="ChEBI" id="CHEBI:43474"/>
        <dbReference type="ChEBI" id="CHEBI:58228"/>
        <dbReference type="ChEBI" id="CHEBI:456216"/>
        <dbReference type="EC" id="6.3.4.16"/>
    </reaction>
</comment>
<dbReference type="InterPro" id="IPR025662">
    <property type="entry name" value="Sigma_54_int_dom_ATP-bd_1"/>
</dbReference>
<dbReference type="InterPro" id="IPR002197">
    <property type="entry name" value="HTH_Fis"/>
</dbReference>
<dbReference type="Gene3D" id="3.40.50.2300">
    <property type="match status" value="1"/>
</dbReference>
<evidence type="ECO:0000313" key="12">
    <source>
        <dbReference type="Proteomes" id="UP000033423"/>
    </source>
</evidence>
<evidence type="ECO:0000256" key="8">
    <source>
        <dbReference type="PROSITE-ProRule" id="PRU00169"/>
    </source>
</evidence>
<keyword evidence="5" id="KW-0805">Transcription regulation</keyword>
<dbReference type="GO" id="GO:0043565">
    <property type="term" value="F:sequence-specific DNA binding"/>
    <property type="evidence" value="ECO:0007669"/>
    <property type="project" value="InterPro"/>
</dbReference>
<dbReference type="PRINTS" id="PR01590">
    <property type="entry name" value="HTHFIS"/>
</dbReference>
<evidence type="ECO:0000259" key="9">
    <source>
        <dbReference type="PROSITE" id="PS50045"/>
    </source>
</evidence>
<keyword evidence="6" id="KW-0804">Transcription</keyword>
<gene>
    <name evidence="11" type="ORF">MBAV_004546</name>
</gene>
<evidence type="ECO:0000313" key="11">
    <source>
        <dbReference type="EMBL" id="KJU83252.1"/>
    </source>
</evidence>
<dbReference type="SUPFAM" id="SSF46689">
    <property type="entry name" value="Homeodomain-like"/>
    <property type="match status" value="1"/>
</dbReference>
<keyword evidence="3" id="KW-0547">Nucleotide-binding</keyword>
<dbReference type="Pfam" id="PF25601">
    <property type="entry name" value="AAA_lid_14"/>
    <property type="match status" value="1"/>
</dbReference>
<dbReference type="InterPro" id="IPR001789">
    <property type="entry name" value="Sig_transdc_resp-reg_receiver"/>
</dbReference>
<dbReference type="Gene3D" id="1.10.8.60">
    <property type="match status" value="1"/>
</dbReference>
<keyword evidence="1" id="KW-0436">Ligase</keyword>
<dbReference type="SUPFAM" id="SSF52540">
    <property type="entry name" value="P-loop containing nucleoside triphosphate hydrolases"/>
    <property type="match status" value="1"/>
</dbReference>
<dbReference type="SMART" id="SM00448">
    <property type="entry name" value="REC"/>
    <property type="match status" value="1"/>
</dbReference>
<dbReference type="InterPro" id="IPR002078">
    <property type="entry name" value="Sigma_54_int"/>
</dbReference>
<dbReference type="FunFam" id="3.40.50.300:FF:000006">
    <property type="entry name" value="DNA-binding transcriptional regulator NtrC"/>
    <property type="match status" value="1"/>
</dbReference>
<organism evidence="11 12">
    <name type="scientific">Candidatus Magnetobacterium bavaricum</name>
    <dbReference type="NCBI Taxonomy" id="29290"/>
    <lineage>
        <taxon>Bacteria</taxon>
        <taxon>Pseudomonadati</taxon>
        <taxon>Nitrospirota</taxon>
        <taxon>Thermodesulfovibrionia</taxon>
        <taxon>Thermodesulfovibrionales</taxon>
        <taxon>Candidatus Magnetobacteriaceae</taxon>
        <taxon>Candidatus Magnetobacterium</taxon>
    </lineage>
</organism>
<keyword evidence="4" id="KW-0067">ATP-binding</keyword>
<dbReference type="PROSITE" id="PS50110">
    <property type="entry name" value="RESPONSE_REGULATORY"/>
    <property type="match status" value="1"/>
</dbReference>
<dbReference type="EMBL" id="LACI01001973">
    <property type="protein sequence ID" value="KJU83252.1"/>
    <property type="molecule type" value="Genomic_DNA"/>
</dbReference>
<keyword evidence="2" id="KW-0479">Metal-binding</keyword>
<dbReference type="InterPro" id="IPR009057">
    <property type="entry name" value="Homeodomain-like_sf"/>
</dbReference>
<dbReference type="InterPro" id="IPR011006">
    <property type="entry name" value="CheY-like_superfamily"/>
</dbReference>
<dbReference type="PANTHER" id="PTHR32071">
    <property type="entry name" value="TRANSCRIPTIONAL REGULATORY PROTEIN"/>
    <property type="match status" value="1"/>
</dbReference>
<dbReference type="Proteomes" id="UP000033423">
    <property type="component" value="Unassembled WGS sequence"/>
</dbReference>
<dbReference type="PROSITE" id="PS00688">
    <property type="entry name" value="SIGMA54_INTERACT_3"/>
    <property type="match status" value="1"/>
</dbReference>
<dbReference type="PROSITE" id="PS50045">
    <property type="entry name" value="SIGMA54_INTERACT_4"/>
    <property type="match status" value="1"/>
</dbReference>
<comment type="caution">
    <text evidence="11">The sequence shown here is derived from an EMBL/GenBank/DDBJ whole genome shotgun (WGS) entry which is preliminary data.</text>
</comment>
<evidence type="ECO:0000256" key="4">
    <source>
        <dbReference type="ARBA" id="ARBA00022840"/>
    </source>
</evidence>
<dbReference type="Gene3D" id="3.40.50.300">
    <property type="entry name" value="P-loop containing nucleotide triphosphate hydrolases"/>
    <property type="match status" value="1"/>
</dbReference>
<dbReference type="Gene3D" id="1.10.10.60">
    <property type="entry name" value="Homeodomain-like"/>
    <property type="match status" value="1"/>
</dbReference>
<dbReference type="InterPro" id="IPR025944">
    <property type="entry name" value="Sigma_54_int_dom_CS"/>
</dbReference>
<feature type="domain" description="Sigma-54 factor interaction" evidence="9">
    <location>
        <begin position="158"/>
        <end position="388"/>
    </location>
</feature>